<comment type="pathway">
    <text evidence="10">Amino-acid biosynthesis; L-arginine biosynthesis; L-ornithine and N-acetyl-L-glutamate from L-glutamate and N(2)-acetyl-L-ornithine (cyclic): step 1/1.</text>
</comment>
<evidence type="ECO:0000256" key="4">
    <source>
        <dbReference type="ARBA" id="ARBA00022571"/>
    </source>
</evidence>
<reference evidence="11 12" key="1">
    <citation type="submission" date="2015-07" db="EMBL/GenBank/DDBJ databases">
        <title>Complete genome sequence of Mycobacterium goodii X7B, a facultative thermophilic biodesulfurizing bacterium.</title>
        <authorList>
            <person name="Yu B."/>
            <person name="Li F."/>
            <person name="Xu P."/>
        </authorList>
    </citation>
    <scope>NUCLEOTIDE SEQUENCE [LARGE SCALE GENOMIC DNA]</scope>
    <source>
        <strain evidence="11 12">X7B</strain>
    </source>
</reference>
<evidence type="ECO:0000256" key="1">
    <source>
        <dbReference type="ARBA" id="ARBA00006774"/>
    </source>
</evidence>
<accession>A0A0K0X9D9</accession>
<dbReference type="NCBIfam" id="TIGR00120">
    <property type="entry name" value="ArgJ"/>
    <property type="match status" value="1"/>
</dbReference>
<comment type="subcellular location">
    <subcellularLocation>
        <location evidence="10">Cytoplasm</location>
    </subcellularLocation>
</comment>
<dbReference type="FunFam" id="3.10.20.340:FF:000005">
    <property type="entry name" value="Arginine biosynthesis bifunctional protein ArgJ"/>
    <property type="match status" value="1"/>
</dbReference>
<feature type="active site" description="Nucleophile" evidence="10">
    <location>
        <position position="198"/>
    </location>
</feature>
<name>A0A0K0X9D9_MYCGD</name>
<comment type="pathway">
    <text evidence="10">Amino-acid biosynthesis; L-arginine biosynthesis; N(2)-acetyl-L-ornithine from L-glutamate: step 1/4.</text>
</comment>
<comment type="catalytic activity">
    <reaction evidence="10">
        <text>L-glutamate + acetyl-CoA = N-acetyl-L-glutamate + CoA + H(+)</text>
        <dbReference type="Rhea" id="RHEA:24292"/>
        <dbReference type="ChEBI" id="CHEBI:15378"/>
        <dbReference type="ChEBI" id="CHEBI:29985"/>
        <dbReference type="ChEBI" id="CHEBI:44337"/>
        <dbReference type="ChEBI" id="CHEBI:57287"/>
        <dbReference type="ChEBI" id="CHEBI:57288"/>
        <dbReference type="EC" id="2.3.1.1"/>
    </reaction>
</comment>
<proteinExistence type="inferred from homology"/>
<dbReference type="Gene3D" id="3.10.20.340">
    <property type="entry name" value="ArgJ beta chain, C-terminal domain"/>
    <property type="match status" value="1"/>
</dbReference>
<evidence type="ECO:0000256" key="9">
    <source>
        <dbReference type="ARBA" id="ARBA00023315"/>
    </source>
</evidence>
<evidence type="ECO:0000256" key="6">
    <source>
        <dbReference type="ARBA" id="ARBA00022679"/>
    </source>
</evidence>
<dbReference type="InterPro" id="IPR042195">
    <property type="entry name" value="ArgJ_beta_C"/>
</dbReference>
<feature type="site" description="Involved in the stabilization of negative charge on the oxyanion by the formation of the oxyanion hole" evidence="10">
    <location>
        <position position="127"/>
    </location>
</feature>
<evidence type="ECO:0000256" key="8">
    <source>
        <dbReference type="ARBA" id="ARBA00023268"/>
    </source>
</evidence>
<dbReference type="PANTHER" id="PTHR23100:SF0">
    <property type="entry name" value="ARGININE BIOSYNTHESIS BIFUNCTIONAL PROTEIN ARGJ, MITOCHONDRIAL"/>
    <property type="match status" value="1"/>
</dbReference>
<dbReference type="Proteomes" id="UP000062255">
    <property type="component" value="Chromosome"/>
</dbReference>
<keyword evidence="9 10" id="KW-0012">Acyltransferase</keyword>
<feature type="chain" id="PRO_5023268261" description="Arginine biosynthesis bifunctional protein ArgJ alpha chain" evidence="10">
    <location>
        <begin position="1"/>
        <end position="197"/>
    </location>
</feature>
<feature type="binding site" evidence="10">
    <location>
        <position position="187"/>
    </location>
    <ligand>
        <name>substrate</name>
    </ligand>
</feature>
<dbReference type="CDD" id="cd02152">
    <property type="entry name" value="OAT"/>
    <property type="match status" value="1"/>
</dbReference>
<dbReference type="EC" id="2.3.1.1" evidence="10"/>
<evidence type="ECO:0000256" key="5">
    <source>
        <dbReference type="ARBA" id="ARBA00022605"/>
    </source>
</evidence>
<evidence type="ECO:0000256" key="10">
    <source>
        <dbReference type="HAMAP-Rule" id="MF_01106"/>
    </source>
</evidence>
<keyword evidence="4 10" id="KW-0055">Arginine biosynthesis</keyword>
<evidence type="ECO:0000313" key="12">
    <source>
        <dbReference type="Proteomes" id="UP000062255"/>
    </source>
</evidence>
<evidence type="ECO:0000256" key="3">
    <source>
        <dbReference type="ARBA" id="ARBA00022490"/>
    </source>
</evidence>
<dbReference type="SUPFAM" id="SSF56266">
    <property type="entry name" value="DmpA/ArgJ-like"/>
    <property type="match status" value="1"/>
</dbReference>
<evidence type="ECO:0000256" key="7">
    <source>
        <dbReference type="ARBA" id="ARBA00022813"/>
    </source>
</evidence>
<dbReference type="STRING" id="134601.AFA91_21090"/>
<dbReference type="HAMAP" id="MF_01106">
    <property type="entry name" value="ArgJ"/>
    <property type="match status" value="1"/>
</dbReference>
<dbReference type="UniPathway" id="UPA00068">
    <property type="reaction ID" value="UER00106"/>
</dbReference>
<dbReference type="AlphaFoldDB" id="A0A0K0X9D9"/>
<feature type="binding site" evidence="10">
    <location>
        <position position="397"/>
    </location>
    <ligand>
        <name>substrate</name>
    </ligand>
</feature>
<evidence type="ECO:0000313" key="11">
    <source>
        <dbReference type="EMBL" id="AKS33967.1"/>
    </source>
</evidence>
<comment type="similarity">
    <text evidence="1 10">Belongs to the ArgJ family.</text>
</comment>
<keyword evidence="6 10" id="KW-0808">Transferase</keyword>
<feature type="site" description="Cleavage; by autolysis" evidence="10">
    <location>
        <begin position="197"/>
        <end position="198"/>
    </location>
</feature>
<dbReference type="PATRIC" id="fig|134601.6.peg.4359"/>
<dbReference type="GO" id="GO:0006526">
    <property type="term" value="P:L-arginine biosynthetic process"/>
    <property type="evidence" value="ECO:0007669"/>
    <property type="project" value="UniProtKB-UniRule"/>
</dbReference>
<organism evidence="11 12">
    <name type="scientific">Mycolicibacterium goodii</name>
    <name type="common">Mycobacterium goodii</name>
    <dbReference type="NCBI Taxonomy" id="134601"/>
    <lineage>
        <taxon>Bacteria</taxon>
        <taxon>Bacillati</taxon>
        <taxon>Actinomycetota</taxon>
        <taxon>Actinomycetes</taxon>
        <taxon>Mycobacteriales</taxon>
        <taxon>Mycobacteriaceae</taxon>
        <taxon>Mycolicibacterium</taxon>
    </lineage>
</organism>
<feature type="binding site" evidence="10">
    <location>
        <position position="165"/>
    </location>
    <ligand>
        <name>substrate</name>
    </ligand>
</feature>
<dbReference type="GO" id="GO:0004042">
    <property type="term" value="F:L-glutamate N-acetyltransferase activity"/>
    <property type="evidence" value="ECO:0007669"/>
    <property type="project" value="UniProtKB-UniRule"/>
</dbReference>
<keyword evidence="8 10" id="KW-0511">Multifunctional enzyme</keyword>
<dbReference type="PANTHER" id="PTHR23100">
    <property type="entry name" value="ARGININE BIOSYNTHESIS BIFUNCTIONAL PROTEIN ARGJ"/>
    <property type="match status" value="1"/>
</dbReference>
<keyword evidence="5 10" id="KW-0028">Amino-acid biosynthesis</keyword>
<dbReference type="InterPro" id="IPR016117">
    <property type="entry name" value="ArgJ-like_dom_sf"/>
</dbReference>
<protein>
    <recommendedName>
        <fullName evidence="10">Arginine biosynthesis bifunctional protein ArgJ</fullName>
    </recommendedName>
    <domain>
        <recommendedName>
            <fullName evidence="10">Glutamate N-acetyltransferase</fullName>
            <ecNumber evidence="10">2.3.1.35</ecNumber>
        </recommendedName>
        <alternativeName>
            <fullName evidence="10">Ornithine acetyltransferase</fullName>
            <shortName evidence="10">OATase</shortName>
        </alternativeName>
        <alternativeName>
            <fullName evidence="10">Ornithine transacetylase</fullName>
        </alternativeName>
    </domain>
    <domain>
        <recommendedName>
            <fullName evidence="10">Amino-acid acetyltransferase</fullName>
            <ecNumber evidence="10">2.3.1.1</ecNumber>
        </recommendedName>
        <alternativeName>
            <fullName evidence="10">N-acetylglutamate synthase</fullName>
            <shortName evidence="10">AGSase</shortName>
        </alternativeName>
    </domain>
    <component>
        <recommendedName>
            <fullName evidence="10">Arginine biosynthesis bifunctional protein ArgJ alpha chain</fullName>
        </recommendedName>
    </component>
    <component>
        <recommendedName>
            <fullName evidence="10">Arginine biosynthesis bifunctional protein ArgJ beta chain</fullName>
        </recommendedName>
    </component>
</protein>
<dbReference type="KEGG" id="mgo:AFA91_21090"/>
<dbReference type="GO" id="GO:0006592">
    <property type="term" value="P:ornithine biosynthetic process"/>
    <property type="evidence" value="ECO:0007669"/>
    <property type="project" value="TreeGrafter"/>
</dbReference>
<dbReference type="EC" id="2.3.1.35" evidence="10"/>
<comment type="catalytic activity">
    <reaction evidence="10">
        <text>N(2)-acetyl-L-ornithine + L-glutamate = N-acetyl-L-glutamate + L-ornithine</text>
        <dbReference type="Rhea" id="RHEA:15349"/>
        <dbReference type="ChEBI" id="CHEBI:29985"/>
        <dbReference type="ChEBI" id="CHEBI:44337"/>
        <dbReference type="ChEBI" id="CHEBI:46911"/>
        <dbReference type="ChEBI" id="CHEBI:57805"/>
        <dbReference type="EC" id="2.3.1.35"/>
    </reaction>
</comment>
<keyword evidence="7 10" id="KW-0068">Autocatalytic cleavage</keyword>
<dbReference type="EMBL" id="CP012150">
    <property type="protein sequence ID" value="AKS33967.1"/>
    <property type="molecule type" value="Genomic_DNA"/>
</dbReference>
<dbReference type="InterPro" id="IPR002813">
    <property type="entry name" value="Arg_biosynth_ArgJ"/>
</dbReference>
<dbReference type="Pfam" id="PF01960">
    <property type="entry name" value="ArgJ"/>
    <property type="match status" value="1"/>
</dbReference>
<feature type="binding site" evidence="10">
    <location>
        <position position="402"/>
    </location>
    <ligand>
        <name>substrate</name>
    </ligand>
</feature>
<comment type="subunit">
    <text evidence="2 10">Heterotetramer of two alpha and two beta chains.</text>
</comment>
<dbReference type="RefSeq" id="WP_049746416.1">
    <property type="nucleotide sequence ID" value="NZ_CP012150.1"/>
</dbReference>
<keyword evidence="3 10" id="KW-0963">Cytoplasm</keyword>
<sequence>MTTNVDAKLVRTQGVTAPAGFRATGISAGIKASGALDLALVFNEGPDHNAAGVFTRNQIKAAPVQWSQQVLKTGKLRAVILNSGGANACTGPLGFQDAHATAEAVAAALSDWGTETGAIEVAVCSTGLIGDRLPMDKVLAGVTEIVHEMAGGLTGGEEAARAIMTTDTVPKQVALHAEKWTVGAMAKGAGMMAPSLATMLVVLTTDAVAEPAALDTALRRAAAKTFDRLDIDGSCSTNDTVLLLSSGASEVAPSQDELDDAVYRVCNDLCAQLQADAEGVTKRITITVTGAVSEDDALVAARAVARDSLVKTALFGSDANWGRVLAAVGIAPVTLDPQRISVSFNGSPVCIDGAGAPGAREVDLSGADIDVVIDLASGEHSASVRTTDLSHGYVEENSAYSS</sequence>
<dbReference type="Gene3D" id="3.60.70.12">
    <property type="entry name" value="L-amino peptidase D-ALA esterase/amidase"/>
    <property type="match status" value="1"/>
</dbReference>
<feature type="site" description="Involved in the stabilization of negative charge on the oxyanion by the formation of the oxyanion hole" evidence="10">
    <location>
        <position position="126"/>
    </location>
</feature>
<dbReference type="Gene3D" id="3.30.2330.10">
    <property type="entry name" value="arginine biosynthesis bifunctional protein suprefamily"/>
    <property type="match status" value="1"/>
</dbReference>
<dbReference type="GO" id="GO:0004358">
    <property type="term" value="F:L-glutamate N-acetyltransferase activity, acting on acetyl-L-ornithine as donor"/>
    <property type="evidence" value="ECO:0007669"/>
    <property type="project" value="UniProtKB-UniRule"/>
</dbReference>
<feature type="binding site" evidence="10">
    <location>
        <position position="198"/>
    </location>
    <ligand>
        <name>substrate</name>
    </ligand>
</feature>
<feature type="binding site" evidence="10">
    <location>
        <position position="278"/>
    </location>
    <ligand>
        <name>substrate</name>
    </ligand>
</feature>
<gene>
    <name evidence="10" type="primary">argJ</name>
    <name evidence="11" type="ORF">AFA91_21090</name>
</gene>
<feature type="chain" id="PRO_5023268262" description="Arginine biosynthesis bifunctional protein ArgJ beta chain" evidence="10">
    <location>
        <begin position="198"/>
        <end position="402"/>
    </location>
</feature>
<comment type="function">
    <text evidence="10">Catalyzes two activities which are involved in the cyclic version of arginine biosynthesis: the synthesis of N-acetylglutamate from glutamate and acetyl-CoA as the acetyl donor, and of ornithine by transacetylation between N(2)-acetylornithine and glutamate.</text>
</comment>
<dbReference type="GO" id="GO:0005737">
    <property type="term" value="C:cytoplasm"/>
    <property type="evidence" value="ECO:0007669"/>
    <property type="project" value="UniProtKB-SubCell"/>
</dbReference>
<dbReference type="NCBIfam" id="NF003802">
    <property type="entry name" value="PRK05388.1"/>
    <property type="match status" value="1"/>
</dbReference>
<evidence type="ECO:0000256" key="2">
    <source>
        <dbReference type="ARBA" id="ARBA00011475"/>
    </source>
</evidence>